<evidence type="ECO:0000313" key="3">
    <source>
        <dbReference type="Proteomes" id="UP000272117"/>
    </source>
</evidence>
<sequence>MKERAFSLKLKFDPTNSITATGKHVRDGLSTVLRTGDYLWMSCDEQTTLERLKKTGEHSFGEHVHFDLTQYLDLPDGKNSEIDIEGLGEGGGYLWLVGSHSLKRKKPRKEDSMEKQAKRLAKVSSDPNRYLLARIPLVQDAETGEYTLCKKCSDLDDPSKTLRAAQLVGSKKQNQLMEAFQDDIHLKDFLPIPGKDNGFDIEGMAVHEDRIFVGLRGPVLRGWSMVVELQLEDGEEKGTLQLKPNKDGSLYKKHYLHMVGKGVRELRAKDNDLYILAGPTMDLDGTIAVYRWPNAMVQSLEGEQVVHRKELDHLFDVPHGSGPHSGQDKAEGLGIFDEDHLVVVFDSPREDRKVGENTVLADVYKIKL</sequence>
<dbReference type="EMBL" id="RJJD01000005">
    <property type="protein sequence ID" value="RNI26783.1"/>
    <property type="molecule type" value="Genomic_DNA"/>
</dbReference>
<dbReference type="InterPro" id="IPR022060">
    <property type="entry name" value="DUF3616"/>
</dbReference>
<feature type="domain" description="DUF3616" evidence="1">
    <location>
        <begin position="29"/>
        <end position="362"/>
    </location>
</feature>
<accession>A0A3M9MPJ5</accession>
<evidence type="ECO:0000313" key="2">
    <source>
        <dbReference type="EMBL" id="RNI26783.1"/>
    </source>
</evidence>
<protein>
    <submittedName>
        <fullName evidence="2">DUF3616 domain-containing protein</fullName>
    </submittedName>
</protein>
<name>A0A3M9MPJ5_9BACT</name>
<proteinExistence type="predicted"/>
<organism evidence="2 3">
    <name type="scientific">Rufibacter latericius</name>
    <dbReference type="NCBI Taxonomy" id="2487040"/>
    <lineage>
        <taxon>Bacteria</taxon>
        <taxon>Pseudomonadati</taxon>
        <taxon>Bacteroidota</taxon>
        <taxon>Cytophagia</taxon>
        <taxon>Cytophagales</taxon>
        <taxon>Hymenobacteraceae</taxon>
        <taxon>Rufibacter</taxon>
    </lineage>
</organism>
<dbReference type="Proteomes" id="UP000272117">
    <property type="component" value="Unassembled WGS sequence"/>
</dbReference>
<comment type="caution">
    <text evidence="2">The sequence shown here is derived from an EMBL/GenBank/DDBJ whole genome shotgun (WGS) entry which is preliminary data.</text>
</comment>
<gene>
    <name evidence="2" type="ORF">EFB08_09835</name>
</gene>
<evidence type="ECO:0000259" key="1">
    <source>
        <dbReference type="Pfam" id="PF12275"/>
    </source>
</evidence>
<dbReference type="Pfam" id="PF12275">
    <property type="entry name" value="DUF3616"/>
    <property type="match status" value="1"/>
</dbReference>
<keyword evidence="3" id="KW-1185">Reference proteome</keyword>
<reference evidence="2 3" key="1">
    <citation type="submission" date="2018-11" db="EMBL/GenBank/DDBJ databases">
        <title>Rufibacter latericius sp. nov., isolated from water in Baiyang Lake.</title>
        <authorList>
            <person name="Yang Y."/>
        </authorList>
    </citation>
    <scope>NUCLEOTIDE SEQUENCE [LARGE SCALE GENOMIC DNA]</scope>
    <source>
        <strain evidence="2 3">R-22-1c-1</strain>
    </source>
</reference>
<dbReference type="RefSeq" id="WP_123126790.1">
    <property type="nucleotide sequence ID" value="NZ_RJJD01000005.1"/>
</dbReference>
<dbReference type="AlphaFoldDB" id="A0A3M9MPJ5"/>
<dbReference type="OrthoDB" id="423529at2"/>